<evidence type="ECO:0000313" key="3">
    <source>
        <dbReference type="EMBL" id="KJU87433.1"/>
    </source>
</evidence>
<keyword evidence="2" id="KW-0472">Membrane</keyword>
<dbReference type="AlphaFoldDB" id="A0A0F3H3D3"/>
<evidence type="ECO:0000256" key="2">
    <source>
        <dbReference type="SAM" id="Phobius"/>
    </source>
</evidence>
<proteinExistence type="predicted"/>
<accession>A0A0F3H3D3</accession>
<dbReference type="EMBL" id="LACI01000170">
    <property type="protein sequence ID" value="KJU87433.1"/>
    <property type="molecule type" value="Genomic_DNA"/>
</dbReference>
<keyword evidence="2" id="KW-1133">Transmembrane helix</keyword>
<evidence type="ECO:0000256" key="1">
    <source>
        <dbReference type="SAM" id="MobiDB-lite"/>
    </source>
</evidence>
<dbReference type="Proteomes" id="UP000033423">
    <property type="component" value="Unassembled WGS sequence"/>
</dbReference>
<comment type="caution">
    <text evidence="3">The sequence shown here is derived from an EMBL/GenBank/DDBJ whole genome shotgun (WGS) entry which is preliminary data.</text>
</comment>
<feature type="region of interest" description="Disordered" evidence="1">
    <location>
        <begin position="92"/>
        <end position="125"/>
    </location>
</feature>
<feature type="transmembrane region" description="Helical" evidence="2">
    <location>
        <begin position="25"/>
        <end position="46"/>
    </location>
</feature>
<sequence length="237" mass="27948">MCIKAVVIFNPLWGGGNMMRIFLNFLRNAVVLTIVILIPIIFMWALNTLFRLNIEINYKTWFAMVFLIIIPLLFLIFIVVFFQRYEPEETQNHPEAKVKSDVKDEEQDEDEDEDEGEYEDEDEDEDEYVNMNTAKILIIARHGPSPDDTEAYKKYIMEKFSPITKIYIGRDTYIHFMSVNRKLKIRQIREIVRDLIIEKGVVSRFHEPLIYKEEKDDAGYKITLVLVGIDGMGKYFV</sequence>
<evidence type="ECO:0000313" key="4">
    <source>
        <dbReference type="Proteomes" id="UP000033423"/>
    </source>
</evidence>
<protein>
    <submittedName>
        <fullName evidence="3">Membrane protein</fullName>
    </submittedName>
</protein>
<name>A0A0F3H3D3_9BACT</name>
<feature type="compositionally biased region" description="Acidic residues" evidence="1">
    <location>
        <begin position="103"/>
        <end position="125"/>
    </location>
</feature>
<reference evidence="3 4" key="1">
    <citation type="submission" date="2015-02" db="EMBL/GenBank/DDBJ databases">
        <title>Single-cell genomics of uncultivated deep-branching MTB reveals a conserved set of magnetosome genes.</title>
        <authorList>
            <person name="Kolinko S."/>
            <person name="Richter M."/>
            <person name="Glockner F.O."/>
            <person name="Brachmann A."/>
            <person name="Schuler D."/>
        </authorList>
    </citation>
    <scope>NUCLEOTIDE SEQUENCE [LARGE SCALE GENOMIC DNA]</scope>
    <source>
        <strain evidence="3">TM-1</strain>
    </source>
</reference>
<feature type="compositionally biased region" description="Basic and acidic residues" evidence="1">
    <location>
        <begin position="92"/>
        <end position="102"/>
    </location>
</feature>
<organism evidence="3 4">
    <name type="scientific">Candidatus Magnetobacterium bavaricum</name>
    <dbReference type="NCBI Taxonomy" id="29290"/>
    <lineage>
        <taxon>Bacteria</taxon>
        <taxon>Pseudomonadati</taxon>
        <taxon>Nitrospirota</taxon>
        <taxon>Thermodesulfovibrionia</taxon>
        <taxon>Thermodesulfovibrionales</taxon>
        <taxon>Candidatus Magnetobacteriaceae</taxon>
        <taxon>Candidatus Magnetobacterium</taxon>
    </lineage>
</organism>
<gene>
    <name evidence="3" type="ORF">MBAV_000372</name>
</gene>
<feature type="transmembrane region" description="Helical" evidence="2">
    <location>
        <begin position="61"/>
        <end position="82"/>
    </location>
</feature>
<keyword evidence="2" id="KW-0812">Transmembrane</keyword>
<keyword evidence="4" id="KW-1185">Reference proteome</keyword>